<dbReference type="InterPro" id="IPR001609">
    <property type="entry name" value="Myosin_head_motor_dom-like"/>
</dbReference>
<dbReference type="Gene3D" id="3.40.850.10">
    <property type="entry name" value="Kinesin motor domain"/>
    <property type="match status" value="1"/>
</dbReference>
<dbReference type="GO" id="GO:0005524">
    <property type="term" value="F:ATP binding"/>
    <property type="evidence" value="ECO:0007669"/>
    <property type="project" value="UniProtKB-UniRule"/>
</dbReference>
<evidence type="ECO:0000259" key="17">
    <source>
        <dbReference type="PROSITE" id="PS50203"/>
    </source>
</evidence>
<dbReference type="InterPro" id="IPR000719">
    <property type="entry name" value="Prot_kinase_dom"/>
</dbReference>
<dbReference type="Gene3D" id="1.10.510.10">
    <property type="entry name" value="Transferase(Phosphotransferase) domain 1"/>
    <property type="match status" value="1"/>
</dbReference>
<dbReference type="InterPro" id="IPR004009">
    <property type="entry name" value="SH3_Myosin"/>
</dbReference>
<dbReference type="SMART" id="SM00015">
    <property type="entry name" value="IQ"/>
    <property type="match status" value="2"/>
</dbReference>
<dbReference type="Pfam" id="PF00648">
    <property type="entry name" value="Peptidase_C2"/>
    <property type="match status" value="1"/>
</dbReference>
<dbReference type="GO" id="GO:0006508">
    <property type="term" value="P:proteolysis"/>
    <property type="evidence" value="ECO:0007669"/>
    <property type="project" value="UniProtKB-KW"/>
</dbReference>
<feature type="compositionally biased region" description="Basic and acidic residues" evidence="15">
    <location>
        <begin position="1408"/>
        <end position="1496"/>
    </location>
</feature>
<feature type="binding site" evidence="13">
    <location>
        <begin position="175"/>
        <end position="182"/>
    </location>
    <ligand>
        <name>ATP</name>
        <dbReference type="ChEBI" id="CHEBI:30616"/>
    </ligand>
</feature>
<comment type="similarity">
    <text evidence="13">Belongs to the TRAFAC class myosin-kinesin ATPase superfamily. Myosin family.</text>
</comment>
<dbReference type="PROSITE" id="PS51456">
    <property type="entry name" value="MYOSIN_MOTOR"/>
    <property type="match status" value="1"/>
</dbReference>
<dbReference type="InterPro" id="IPR017441">
    <property type="entry name" value="Protein_kinase_ATP_BS"/>
</dbReference>
<dbReference type="PROSITE" id="PS50096">
    <property type="entry name" value="IQ"/>
    <property type="match status" value="1"/>
</dbReference>
<feature type="domain" description="Myosin motor" evidence="18">
    <location>
        <begin position="83"/>
        <end position="802"/>
    </location>
</feature>
<evidence type="ECO:0000256" key="3">
    <source>
        <dbReference type="ARBA" id="ARBA00011245"/>
    </source>
</evidence>
<dbReference type="InterPro" id="IPR011009">
    <property type="entry name" value="Kinase-like_dom_sf"/>
</dbReference>
<feature type="region of interest" description="Disordered" evidence="15">
    <location>
        <begin position="1389"/>
        <end position="1508"/>
    </location>
</feature>
<evidence type="ECO:0000256" key="12">
    <source>
        <dbReference type="PROSITE-ProRule" id="PRU00239"/>
    </source>
</evidence>
<keyword evidence="10 13" id="KW-0009">Actin-binding</keyword>
<dbReference type="Gene3D" id="1.10.10.820">
    <property type="match status" value="1"/>
</dbReference>
<organism evidence="20 21">
    <name type="scientific">Effrenium voratum</name>
    <dbReference type="NCBI Taxonomy" id="2562239"/>
    <lineage>
        <taxon>Eukaryota</taxon>
        <taxon>Sar</taxon>
        <taxon>Alveolata</taxon>
        <taxon>Dinophyceae</taxon>
        <taxon>Suessiales</taxon>
        <taxon>Symbiodiniaceae</taxon>
        <taxon>Effrenium</taxon>
    </lineage>
</organism>
<dbReference type="SUPFAM" id="SSF54001">
    <property type="entry name" value="Cysteine proteinases"/>
    <property type="match status" value="1"/>
</dbReference>
<dbReference type="Gene3D" id="3.90.70.10">
    <property type="entry name" value="Cysteine proteinases"/>
    <property type="match status" value="1"/>
</dbReference>
<dbReference type="PROSITE" id="PS00139">
    <property type="entry name" value="THIOL_PROTEASE_CYS"/>
    <property type="match status" value="1"/>
</dbReference>
<dbReference type="Gene3D" id="1.20.5.190">
    <property type="match status" value="1"/>
</dbReference>
<evidence type="ECO:0000259" key="18">
    <source>
        <dbReference type="PROSITE" id="PS51456"/>
    </source>
</evidence>
<dbReference type="SMART" id="SM00220">
    <property type="entry name" value="S_TKc"/>
    <property type="match status" value="1"/>
</dbReference>
<dbReference type="GO" id="GO:0007015">
    <property type="term" value="P:actin filament organization"/>
    <property type="evidence" value="ECO:0007669"/>
    <property type="project" value="TreeGrafter"/>
</dbReference>
<dbReference type="InterPro" id="IPR027417">
    <property type="entry name" value="P-loop_NTPase"/>
</dbReference>
<feature type="active site" evidence="12">
    <location>
        <position position="874"/>
    </location>
</feature>
<comment type="similarity">
    <text evidence="2">Belongs to the peptidase C2 family.</text>
</comment>
<dbReference type="InterPro" id="IPR036961">
    <property type="entry name" value="Kinesin_motor_dom_sf"/>
</dbReference>
<evidence type="ECO:0000256" key="13">
    <source>
        <dbReference type="PROSITE-ProRule" id="PRU00782"/>
    </source>
</evidence>
<evidence type="ECO:0000256" key="11">
    <source>
        <dbReference type="ARBA" id="ARBA00023305"/>
    </source>
</evidence>
<dbReference type="GO" id="GO:0000146">
    <property type="term" value="F:microfilament motor activity"/>
    <property type="evidence" value="ECO:0007669"/>
    <property type="project" value="TreeGrafter"/>
</dbReference>
<feature type="compositionally biased region" description="Basic and acidic residues" evidence="15">
    <location>
        <begin position="1635"/>
        <end position="1702"/>
    </location>
</feature>
<feature type="domain" description="Protein kinase" evidence="16">
    <location>
        <begin position="1771"/>
        <end position="2040"/>
    </location>
</feature>
<keyword evidence="12" id="KW-0788">Thiol protease</keyword>
<dbReference type="GO" id="GO:0005737">
    <property type="term" value="C:cytoplasm"/>
    <property type="evidence" value="ECO:0007669"/>
    <property type="project" value="TreeGrafter"/>
</dbReference>
<comment type="similarity">
    <text evidence="1">In the C-terminal section; belongs to the TRAFAC class myosin-kinesin ATPase superfamily. Myosin family.</text>
</comment>
<dbReference type="Gene3D" id="1.20.58.530">
    <property type="match status" value="1"/>
</dbReference>
<dbReference type="InterPro" id="IPR001300">
    <property type="entry name" value="Peptidase_C2_calpain_cat"/>
</dbReference>
<dbReference type="Pfam" id="PF00063">
    <property type="entry name" value="Myosin_head"/>
    <property type="match status" value="1"/>
</dbReference>
<evidence type="ECO:0000259" key="16">
    <source>
        <dbReference type="PROSITE" id="PS50011"/>
    </source>
</evidence>
<dbReference type="FunFam" id="1.10.10.820:FF:000001">
    <property type="entry name" value="Myosin heavy chain"/>
    <property type="match status" value="1"/>
</dbReference>
<dbReference type="GO" id="GO:0016459">
    <property type="term" value="C:myosin complex"/>
    <property type="evidence" value="ECO:0007669"/>
    <property type="project" value="UniProtKB-KW"/>
</dbReference>
<evidence type="ECO:0000256" key="6">
    <source>
        <dbReference type="ARBA" id="ARBA00022840"/>
    </source>
</evidence>
<feature type="region of interest" description="Actin-binding" evidence="13">
    <location>
        <begin position="671"/>
        <end position="693"/>
    </location>
</feature>
<dbReference type="PANTHER" id="PTHR13140">
    <property type="entry name" value="MYOSIN"/>
    <property type="match status" value="1"/>
</dbReference>
<evidence type="ECO:0000259" key="19">
    <source>
        <dbReference type="PROSITE" id="PS51844"/>
    </source>
</evidence>
<keyword evidence="12" id="KW-0645">Protease</keyword>
<feature type="region of interest" description="Disordered" evidence="15">
    <location>
        <begin position="636"/>
        <end position="656"/>
    </location>
</feature>
<dbReference type="InterPro" id="IPR000048">
    <property type="entry name" value="IQ_motif_EF-hand-BS"/>
</dbReference>
<dbReference type="SMART" id="SM00230">
    <property type="entry name" value="CysPc"/>
    <property type="match status" value="1"/>
</dbReference>
<evidence type="ECO:0000256" key="14">
    <source>
        <dbReference type="PROSITE-ProRule" id="PRU10141"/>
    </source>
</evidence>
<evidence type="ECO:0000313" key="21">
    <source>
        <dbReference type="Proteomes" id="UP001178507"/>
    </source>
</evidence>
<sequence length="2049" mass="232559">MKNLMRRSSLKAMPAAGPQGTPLEPGTMVWVRDSVQVWTKAEVQAIDGSNVQVRTDDGDDITLTSAEKIYRCNPETWKTEGLTGVHDLSKLTHLHEPEVLHALHLRFDVDHIYTFCGPILIAVNPFKDLGSLYANVHDKKFKDLSKPPPHIYTVASRAFQGLSGARQSQVVLISGESGAGKTETTKHVLKFLTSQLGGAKRRPSAVGKSESLHSGTEKKVLSSNPILEAFGNACTVRNNNSSRFGKFIELRFQLASGAATFSNAGIETYLLEKVRVTKIDKQERSYHIFYQACAAHANLDPSDVEGLPLEHFPSPEEFKYLKQSDRFDLDGVDDAEEFQATRRSMEAMEISLQEQAEILRVVAAVLHIGNIPLVGEEGGGGKVKVQASNKSFQAVCDIMGIQPEVLTRAMTHKHIMVSGESYDSPLTLDQCEARRESFARMIYSYLFNHVVFRINESFAAKRGGAKPSSFIGVLDIFGFEHFQVNSFEQLCINFANERLQQMFNHFVFEVEMELYKQEGITCDFSDFPDNQGIIDLIQAKSMSIFTLLDEECRMPKGSDKALVQKLWKQFDKHENFKIEPRKNMCFTVVHFAGPVSYDVTNFMDKNMDELGELLKNAMKGSKNEFVRSLIERADETAAAGKSPSQQSRAVAGRGGKTLKPHTVAADFKGQLEQLVTKMRSASPHFVRCIKPNPEKLPDRLERELVVEQLRSGGVIEALHVQRAGFPCRSPLKSCWKDFLSLIFKSDERARFGAMSLDACLRESLQQLAKELKWPASQPLYAIGKTTVFFKQVAYETIEGCILVDLKWRLRRSVAPLRCDRFVDVSFPTSTALGPLERISVPLTWRRAADLRGHGQVRLFGTGGGKVKQGALGDCWLIGAIACLAEFPGHVEMLFDPPSLSAEGRYLIHLYQPSSTWRRVEIDDLVPIMPPPFWAYSRRAVQVDVPCFSQPVQGEVWPLLLEKAFAKVAGSYAALEGGLPEMAFQALTGQKEQLRWLRMGGHWRMLRFDSPRWQGSKVAGAVHRHTRRVLDDEQLFLRLAYYEQANFLLAASIKGSGEVKRPDGLLTGHAYSVLEVQEVHSVRLVRLRNPWGKEEWNGDWSRGSSAWKDHPHIAQDIAVRGGVAVDRAKADGSFWMAFEDFARCFDSINVCPATMPVPKASRYAQHSHQRGSPVCGRCHQPVQSCWLLVRGHGGEVSSQTSVPGLGWVRLKDGDLCQLCLQATSSQRRAYWQQGGGGGGKETICGVNERELTRRVPGIDYFPFEAGAGCSLPCKRPVCGAGAACVEHNPSHLAKYDHPWMKPGPEVVLAKSKAYHSVTGMRMAMLGSSAKKIQSAWRIYLMRSLFQMIRERAILVQSHTRRWLVRNKVWNDMKPSQRRRSALFRAYLAANPSAAKSSGETDSEEEREAEAERQRLEKLRVSREEQEQQRREEERLQKEMEEKKRQEEEAERQRLEEERLRLEQEAAQRRKEEEESRLEQARQKGAEEERRRAEEARQQLEASFQEERTAAQLQHNEELRQLRSRVASVQDAQEAAKVQQDAEVLKLKEEVENRKAQVTQQESQIKTLEEELQERIKQLEEDNGRLKAQMQEESQNHAAQMQELEEQHRASLDSSAEQLETQRVAYVRQMEEMRQGLDQEYRQEQDALKAMEQEQNRRFQEELQQLRDREAQQRQRHEEELQQLREREEERQRKTRTEMGEALRDSSLAGMEKRLLEEQVTESKAEVEQTQLMMERPIGMGNASQRPEGGDKAAVLEKAEKQEEPREDIRDKYELGKVLGSGSFGQVREAALKELPDKVRAVKIIERDDDAEGSEWSNSAMFRQEVALLQNLKHDNIVRFWDVYEDVHFLYVVMDLCRGGEVFSKILELRRFTEANAATLGSQMLAAIAYIHTKSIMHRDIKAENFLLSDKSPTSVVKMIDFGMAVKFDHGIWFKEICGSPHYLAPELIGQKYNHMVDMWAFGVLMYLLMYGHYPYDSKNTRDIMMKACFSHRVPSFGAARFVGHAGLRCYETSMDQICSAALVAGYPRRTSMGEGMYDPMAHCTNRQLGC</sequence>
<dbReference type="InterPro" id="IPR008271">
    <property type="entry name" value="Ser/Thr_kinase_AS"/>
</dbReference>
<evidence type="ECO:0000256" key="5">
    <source>
        <dbReference type="ARBA" id="ARBA00022741"/>
    </source>
</evidence>
<evidence type="ECO:0000256" key="7">
    <source>
        <dbReference type="ARBA" id="ARBA00023054"/>
    </source>
</evidence>
<dbReference type="PROSITE" id="PS00108">
    <property type="entry name" value="PROTEIN_KINASE_ST"/>
    <property type="match status" value="1"/>
</dbReference>
<keyword evidence="4" id="KW-0716">Sensory transduction</keyword>
<evidence type="ECO:0000256" key="2">
    <source>
        <dbReference type="ARBA" id="ARBA00007623"/>
    </source>
</evidence>
<dbReference type="Gene3D" id="1.20.120.720">
    <property type="entry name" value="Myosin VI head, motor domain, U50 subdomain"/>
    <property type="match status" value="1"/>
</dbReference>
<proteinExistence type="inferred from homology"/>
<dbReference type="PRINTS" id="PR00193">
    <property type="entry name" value="MYOSINHEAVY"/>
</dbReference>
<dbReference type="InterPro" id="IPR000169">
    <property type="entry name" value="Pept_cys_AS"/>
</dbReference>
<dbReference type="GO" id="GO:0004672">
    <property type="term" value="F:protein kinase activity"/>
    <property type="evidence" value="ECO:0007669"/>
    <property type="project" value="InterPro"/>
</dbReference>
<dbReference type="GO" id="GO:0004198">
    <property type="term" value="F:calcium-dependent cysteine-type endopeptidase activity"/>
    <property type="evidence" value="ECO:0007669"/>
    <property type="project" value="InterPro"/>
</dbReference>
<feature type="domain" description="Myosin N-terminal SH3-like" evidence="19">
    <location>
        <begin position="24"/>
        <end position="74"/>
    </location>
</feature>
<dbReference type="EMBL" id="CAUJNA010003124">
    <property type="protein sequence ID" value="CAJ1395343.1"/>
    <property type="molecule type" value="Genomic_DNA"/>
</dbReference>
<protein>
    <submittedName>
        <fullName evidence="20">Uncharacterized protein</fullName>
    </submittedName>
</protein>
<evidence type="ECO:0000313" key="20">
    <source>
        <dbReference type="EMBL" id="CAJ1395343.1"/>
    </source>
</evidence>
<dbReference type="SMART" id="SM00242">
    <property type="entry name" value="MYSc"/>
    <property type="match status" value="1"/>
</dbReference>
<keyword evidence="12" id="KW-0378">Hydrolase</keyword>
<evidence type="ECO:0000256" key="15">
    <source>
        <dbReference type="SAM" id="MobiDB-lite"/>
    </source>
</evidence>
<dbReference type="SUPFAM" id="SSF56112">
    <property type="entry name" value="Protein kinase-like (PK-like)"/>
    <property type="match status" value="1"/>
</dbReference>
<dbReference type="CDD" id="cd00124">
    <property type="entry name" value="MYSc"/>
    <property type="match status" value="1"/>
</dbReference>
<evidence type="ECO:0000256" key="8">
    <source>
        <dbReference type="ARBA" id="ARBA00023123"/>
    </source>
</evidence>
<dbReference type="GO" id="GO:0051015">
    <property type="term" value="F:actin filament binding"/>
    <property type="evidence" value="ECO:0007669"/>
    <property type="project" value="TreeGrafter"/>
</dbReference>
<feature type="binding site" evidence="14">
    <location>
        <position position="1801"/>
    </location>
    <ligand>
        <name>ATP</name>
        <dbReference type="ChEBI" id="CHEBI:30616"/>
    </ligand>
</feature>
<feature type="active site" evidence="12">
    <location>
        <position position="1088"/>
    </location>
</feature>
<keyword evidence="7" id="KW-0175">Coiled coil</keyword>
<evidence type="ECO:0000256" key="4">
    <source>
        <dbReference type="ARBA" id="ARBA00022606"/>
    </source>
</evidence>
<evidence type="ECO:0000256" key="10">
    <source>
        <dbReference type="ARBA" id="ARBA00023203"/>
    </source>
</evidence>
<dbReference type="InterPro" id="IPR038765">
    <property type="entry name" value="Papain-like_cys_pep_sf"/>
</dbReference>
<accession>A0AA36IWN1</accession>
<dbReference type="CDD" id="cd00044">
    <property type="entry name" value="CysPc"/>
    <property type="match status" value="1"/>
</dbReference>
<keyword evidence="8 13" id="KW-0518">Myosin</keyword>
<feature type="region of interest" description="Disordered" evidence="15">
    <location>
        <begin position="1"/>
        <end position="25"/>
    </location>
</feature>
<feature type="region of interest" description="Disordered" evidence="15">
    <location>
        <begin position="1579"/>
        <end position="1615"/>
    </location>
</feature>
<name>A0AA36IWN1_9DINO</name>
<dbReference type="GO" id="GO:0016020">
    <property type="term" value="C:membrane"/>
    <property type="evidence" value="ECO:0007669"/>
    <property type="project" value="TreeGrafter"/>
</dbReference>
<keyword evidence="5 13" id="KW-0547">Nucleotide-binding</keyword>
<feature type="domain" description="Calpain catalytic" evidence="17">
    <location>
        <begin position="820"/>
        <end position="1153"/>
    </location>
</feature>
<comment type="caution">
    <text evidence="20">The sequence shown here is derived from an EMBL/GenBank/DDBJ whole genome shotgun (WGS) entry which is preliminary data.</text>
</comment>
<keyword evidence="9 13" id="KW-0505">Motor protein</keyword>
<gene>
    <name evidence="20" type="ORF">EVOR1521_LOCUS19792</name>
</gene>
<keyword evidence="11" id="KW-0844">Vision</keyword>
<dbReference type="PROSITE" id="PS51844">
    <property type="entry name" value="SH3_LIKE"/>
    <property type="match status" value="1"/>
</dbReference>
<dbReference type="PROSITE" id="PS00107">
    <property type="entry name" value="PROTEIN_KINASE_ATP"/>
    <property type="match status" value="1"/>
</dbReference>
<dbReference type="PROSITE" id="PS50011">
    <property type="entry name" value="PROTEIN_KINASE_DOM"/>
    <property type="match status" value="1"/>
</dbReference>
<dbReference type="Pfam" id="PF02736">
    <property type="entry name" value="Myosin_N"/>
    <property type="match status" value="1"/>
</dbReference>
<keyword evidence="6 13" id="KW-0067">ATP-binding</keyword>
<reference evidence="20" key="1">
    <citation type="submission" date="2023-08" db="EMBL/GenBank/DDBJ databases">
        <authorList>
            <person name="Chen Y."/>
            <person name="Shah S."/>
            <person name="Dougan E. K."/>
            <person name="Thang M."/>
            <person name="Chan C."/>
        </authorList>
    </citation>
    <scope>NUCLEOTIDE SEQUENCE</scope>
</reference>
<feature type="compositionally biased region" description="Basic and acidic residues" evidence="15">
    <location>
        <begin position="1746"/>
        <end position="1765"/>
    </location>
</feature>
<dbReference type="FunFam" id="1.10.510.10:FF:000571">
    <property type="entry name" value="Maternal embryonic leucine zipper kinase"/>
    <property type="match status" value="1"/>
</dbReference>
<dbReference type="SUPFAM" id="SSF52540">
    <property type="entry name" value="P-loop containing nucleoside triphosphate hydrolases"/>
    <property type="match status" value="2"/>
</dbReference>
<evidence type="ECO:0000256" key="1">
    <source>
        <dbReference type="ARBA" id="ARBA00006998"/>
    </source>
</evidence>
<feature type="active site" evidence="12">
    <location>
        <position position="1068"/>
    </location>
</feature>
<dbReference type="Proteomes" id="UP001178507">
    <property type="component" value="Unassembled WGS sequence"/>
</dbReference>
<comment type="subunit">
    <text evidence="3">Monomer.</text>
</comment>
<feature type="region of interest" description="Disordered" evidence="15">
    <location>
        <begin position="1737"/>
        <end position="1765"/>
    </location>
</feature>
<feature type="region of interest" description="Disordered" evidence="15">
    <location>
        <begin position="1635"/>
        <end position="1704"/>
    </location>
</feature>
<dbReference type="PROSITE" id="PS50203">
    <property type="entry name" value="CALPAIN_CAT"/>
    <property type="match status" value="1"/>
</dbReference>
<dbReference type="Pfam" id="PF00069">
    <property type="entry name" value="Pkinase"/>
    <property type="match status" value="1"/>
</dbReference>
<keyword evidence="21" id="KW-1185">Reference proteome</keyword>
<evidence type="ECO:0000256" key="9">
    <source>
        <dbReference type="ARBA" id="ARBA00023175"/>
    </source>
</evidence>
<dbReference type="PANTHER" id="PTHR13140:SF706">
    <property type="entry name" value="DILUTE CLASS UNCONVENTIONAL MYOSIN, ISOFORM C"/>
    <property type="match status" value="1"/>
</dbReference>
<dbReference type="Pfam" id="PF00612">
    <property type="entry name" value="IQ"/>
    <property type="match status" value="1"/>
</dbReference>